<sequence>MSRYGNVCERGDESWKAKRAGFGFWIINGLKNAHTLLQRPDTASAQPPYFLLYSVFSLPSCLRIFTSDLDSVACPSQLPKEEILPYLPLSKSSSNSFGNLPLLIYLFSKVNHSMLSPPSSLYFSSKSAPIQSSSQLHSFTSRSTSCITSYSISRLHLVLHDWCWSTTWSSWRHLGAFGAQKKCLKRSTDEQRTRATSPERRREVAVTHIPERPGQSDMERSLAFLS</sequence>
<dbReference type="AlphaFoldDB" id="A0A8S9HVQ4"/>
<evidence type="ECO:0000313" key="1">
    <source>
        <dbReference type="EMBL" id="KAF2562355.1"/>
    </source>
</evidence>
<reference evidence="1" key="1">
    <citation type="submission" date="2019-12" db="EMBL/GenBank/DDBJ databases">
        <title>Genome sequencing and annotation of Brassica cretica.</title>
        <authorList>
            <person name="Studholme D.J."/>
            <person name="Sarris P.F."/>
        </authorList>
    </citation>
    <scope>NUCLEOTIDE SEQUENCE</scope>
    <source>
        <strain evidence="1">PFS-102/07</strain>
        <tissue evidence="1">Leaf</tissue>
    </source>
</reference>
<comment type="caution">
    <text evidence="1">The sequence shown here is derived from an EMBL/GenBank/DDBJ whole genome shotgun (WGS) entry which is preliminary data.</text>
</comment>
<protein>
    <submittedName>
        <fullName evidence="1">Uncharacterized protein</fullName>
    </submittedName>
</protein>
<name>A0A8S9HVQ4_BRACR</name>
<gene>
    <name evidence="1" type="ORF">F2Q70_00018693</name>
</gene>
<organism evidence="1">
    <name type="scientific">Brassica cretica</name>
    <name type="common">Mustard</name>
    <dbReference type="NCBI Taxonomy" id="69181"/>
    <lineage>
        <taxon>Eukaryota</taxon>
        <taxon>Viridiplantae</taxon>
        <taxon>Streptophyta</taxon>
        <taxon>Embryophyta</taxon>
        <taxon>Tracheophyta</taxon>
        <taxon>Spermatophyta</taxon>
        <taxon>Magnoliopsida</taxon>
        <taxon>eudicotyledons</taxon>
        <taxon>Gunneridae</taxon>
        <taxon>Pentapetalae</taxon>
        <taxon>rosids</taxon>
        <taxon>malvids</taxon>
        <taxon>Brassicales</taxon>
        <taxon>Brassicaceae</taxon>
        <taxon>Brassiceae</taxon>
        <taxon>Brassica</taxon>
    </lineage>
</organism>
<dbReference type="EMBL" id="QGKY02001250">
    <property type="protein sequence ID" value="KAF2562355.1"/>
    <property type="molecule type" value="Genomic_DNA"/>
</dbReference>
<accession>A0A8S9HVQ4</accession>
<proteinExistence type="predicted"/>